<dbReference type="AlphaFoldDB" id="A0A1L9U409"/>
<dbReference type="Gene3D" id="3.10.50.10">
    <property type="match status" value="1"/>
</dbReference>
<dbReference type="InterPro" id="IPR029070">
    <property type="entry name" value="Chitinase_insertion_sf"/>
</dbReference>
<dbReference type="InterPro" id="IPR001579">
    <property type="entry name" value="Glyco_hydro_18_chit_AS"/>
</dbReference>
<evidence type="ECO:0000256" key="5">
    <source>
        <dbReference type="ARBA" id="ARBA00023024"/>
    </source>
</evidence>
<keyword evidence="7 9" id="KW-0326">Glycosidase</keyword>
<protein>
    <recommendedName>
        <fullName evidence="3">chitinase</fullName>
        <ecNumber evidence="3">3.2.1.14</ecNumber>
    </recommendedName>
</protein>
<keyword evidence="8" id="KW-0624">Polysaccharide degradation</keyword>
<dbReference type="GO" id="GO:0008843">
    <property type="term" value="F:endochitinase activity"/>
    <property type="evidence" value="ECO:0007669"/>
    <property type="project" value="UniProtKB-EC"/>
</dbReference>
<evidence type="ECO:0000259" key="10">
    <source>
        <dbReference type="PROSITE" id="PS51910"/>
    </source>
</evidence>
<evidence type="ECO:0000256" key="1">
    <source>
        <dbReference type="ARBA" id="ARBA00000822"/>
    </source>
</evidence>
<dbReference type="SUPFAM" id="SSF54556">
    <property type="entry name" value="Chitinase insertion domain"/>
    <property type="match status" value="1"/>
</dbReference>
<dbReference type="InterPro" id="IPR001223">
    <property type="entry name" value="Glyco_hydro18_cat"/>
</dbReference>
<evidence type="ECO:0000256" key="4">
    <source>
        <dbReference type="ARBA" id="ARBA00022801"/>
    </source>
</evidence>
<dbReference type="PROSITE" id="PS01095">
    <property type="entry name" value="GH18_1"/>
    <property type="match status" value="1"/>
</dbReference>
<dbReference type="PROSITE" id="PS51910">
    <property type="entry name" value="GH18_2"/>
    <property type="match status" value="1"/>
</dbReference>
<dbReference type="PANTHER" id="PTHR11177:SF397">
    <property type="entry name" value="CHITINASE"/>
    <property type="match status" value="1"/>
</dbReference>
<evidence type="ECO:0000313" key="12">
    <source>
        <dbReference type="Proteomes" id="UP000184499"/>
    </source>
</evidence>
<comment type="catalytic activity">
    <reaction evidence="1">
        <text>Random endo-hydrolysis of N-acetyl-beta-D-glucosaminide (1-&gt;4)-beta-linkages in chitin and chitodextrins.</text>
        <dbReference type="EC" id="3.2.1.14"/>
    </reaction>
</comment>
<dbReference type="GO" id="GO:0006032">
    <property type="term" value="P:chitin catabolic process"/>
    <property type="evidence" value="ECO:0007669"/>
    <property type="project" value="UniProtKB-KW"/>
</dbReference>
<dbReference type="OMA" id="LAYYEIM"/>
<dbReference type="GeneID" id="93580609"/>
<evidence type="ECO:0000256" key="2">
    <source>
        <dbReference type="ARBA" id="ARBA00008682"/>
    </source>
</evidence>
<dbReference type="GO" id="GO:0000272">
    <property type="term" value="P:polysaccharide catabolic process"/>
    <property type="evidence" value="ECO:0007669"/>
    <property type="project" value="UniProtKB-KW"/>
</dbReference>
<sequence length="1109" mass="120953">MDSLSNSISDLGLFLDRSIQTSTDQDRETPINVAQEIHVATAHAVGEVVIADMARRTAATDVCRTVMQRPSAASMQTPRVRGVLSMSAACGTTEEFCGDNCQSNCVLNPQPPLGGAPVGIRQNKMIGYYESWSARKACHKVAPTDLPLDALTHVNFAFAYIEPSTYQVATMDESTPATLFQDTTNVKSIKQDIKVFVSIGGWTFSDNGTSTQPLFGEIAADAAKRQTFANNVVHFMKQYGFDGVDIDWEYPGAPDRRGNPEDTDNYVLLLKTMREAFDASGSTYGLTFTAPSSYWYLRWFDLPNMVKYADWINLMSYDLHGAWDATNPIGSIVQAHTNLTEIKLAADLFWRVNIPPSKVVMGFGFYGRSFTLSDPSCTDPGCPFSGASEPGPCSDAGGILAYYEIMAALDGSTSSSKRATISPTHDKTAAVNYFTFDKNQWVSYDDATTFKQKVDWADSVGLGGGMIWASDLDTDKYTAHGALTGKTIQSNPSLQAVNKALSNPVAVVEDLAGSNGQNCFVYKGKCVNLNDNKAMSDACGPGNTVVGWDDDGCGKKSCHCGKPVCCPTNSAPKSCIWRGDDNGGGAGSDCSAQCRPGELNIKGIRSSWGGGFLNDGDTDKCGRGWKVFCCPDPDYATVTKGCSYAKCRSSCPTGTSEAFKKYDDCWFGGQSYCCPDPVELTGCHWEGGTGGADCANANCNATEVEVDRATYGDQSTACDWNRQKAMCCTIKTAPPKPATCSADLCKTFPGYCSTDDNDEGANDWAKRDLALLRGSDKSLSLEKRGNAETYYPKHIRGVRVIAWAYPALRALYNEYPALYQILRRWFRLIPGYCVAPSINSGTFARENQVPSSDLADLEAEHPIDRQLAVYFLDSTVTGVLPSGDQSSLPTIDPELLRQVWLADNEALGNEARIGGPNGIQPNTPNDRFMEAFGSDTYPYPFIGVGRDINGAKGRIMKGSVPCALTRIDTMATTAVESDSQDDVDTLLQSIRVAFAVFDYLNDPEVSIRFNAVRQQIYLQATYIERDAGIPNFAAWWDQWLTNYLATTQERIRSWARDAINRAAAPFVQAHNEEVDLFTYAQVIGALEAMLEEVDNIRFPPDTSMRNPQP</sequence>
<comment type="similarity">
    <text evidence="2">Belongs to the glycosyl hydrolase 18 family. Chitinase class V subfamily.</text>
</comment>
<reference evidence="12" key="1">
    <citation type="journal article" date="2017" name="Genome Biol.">
        <title>Comparative genomics reveals high biological diversity and specific adaptations in the industrially and medically important fungal genus Aspergillus.</title>
        <authorList>
            <person name="de Vries R.P."/>
            <person name="Riley R."/>
            <person name="Wiebenga A."/>
            <person name="Aguilar-Osorio G."/>
            <person name="Amillis S."/>
            <person name="Uchima C.A."/>
            <person name="Anderluh G."/>
            <person name="Asadollahi M."/>
            <person name="Askin M."/>
            <person name="Barry K."/>
            <person name="Battaglia E."/>
            <person name="Bayram O."/>
            <person name="Benocci T."/>
            <person name="Braus-Stromeyer S.A."/>
            <person name="Caldana C."/>
            <person name="Canovas D."/>
            <person name="Cerqueira G.C."/>
            <person name="Chen F."/>
            <person name="Chen W."/>
            <person name="Choi C."/>
            <person name="Clum A."/>
            <person name="Dos Santos R.A."/>
            <person name="Damasio A.R."/>
            <person name="Diallinas G."/>
            <person name="Emri T."/>
            <person name="Fekete E."/>
            <person name="Flipphi M."/>
            <person name="Freyberg S."/>
            <person name="Gallo A."/>
            <person name="Gournas C."/>
            <person name="Habgood R."/>
            <person name="Hainaut M."/>
            <person name="Harispe M.L."/>
            <person name="Henrissat B."/>
            <person name="Hilden K.S."/>
            <person name="Hope R."/>
            <person name="Hossain A."/>
            <person name="Karabika E."/>
            <person name="Karaffa L."/>
            <person name="Karanyi Z."/>
            <person name="Krasevec N."/>
            <person name="Kuo A."/>
            <person name="Kusch H."/>
            <person name="LaButti K."/>
            <person name="Lagendijk E.L."/>
            <person name="Lapidus A."/>
            <person name="Levasseur A."/>
            <person name="Lindquist E."/>
            <person name="Lipzen A."/>
            <person name="Logrieco A.F."/>
            <person name="MacCabe A."/>
            <person name="Maekelae M.R."/>
            <person name="Malavazi I."/>
            <person name="Melin P."/>
            <person name="Meyer V."/>
            <person name="Mielnichuk N."/>
            <person name="Miskei M."/>
            <person name="Molnar A.P."/>
            <person name="Mule G."/>
            <person name="Ngan C.Y."/>
            <person name="Orejas M."/>
            <person name="Orosz E."/>
            <person name="Ouedraogo J.P."/>
            <person name="Overkamp K.M."/>
            <person name="Park H.-S."/>
            <person name="Perrone G."/>
            <person name="Piumi F."/>
            <person name="Punt P.J."/>
            <person name="Ram A.F."/>
            <person name="Ramon A."/>
            <person name="Rauscher S."/>
            <person name="Record E."/>
            <person name="Riano-Pachon D.M."/>
            <person name="Robert V."/>
            <person name="Roehrig J."/>
            <person name="Ruller R."/>
            <person name="Salamov A."/>
            <person name="Salih N.S."/>
            <person name="Samson R.A."/>
            <person name="Sandor E."/>
            <person name="Sanguinetti M."/>
            <person name="Schuetze T."/>
            <person name="Sepcic K."/>
            <person name="Shelest E."/>
            <person name="Sherlock G."/>
            <person name="Sophianopoulou V."/>
            <person name="Squina F.M."/>
            <person name="Sun H."/>
            <person name="Susca A."/>
            <person name="Todd R.B."/>
            <person name="Tsang A."/>
            <person name="Unkles S.E."/>
            <person name="van de Wiele N."/>
            <person name="van Rossen-Uffink D."/>
            <person name="Oliveira J.V."/>
            <person name="Vesth T.C."/>
            <person name="Visser J."/>
            <person name="Yu J.-H."/>
            <person name="Zhou M."/>
            <person name="Andersen M.R."/>
            <person name="Archer D.B."/>
            <person name="Baker S.E."/>
            <person name="Benoit I."/>
            <person name="Brakhage A.A."/>
            <person name="Braus G.H."/>
            <person name="Fischer R."/>
            <person name="Frisvad J.C."/>
            <person name="Goldman G.H."/>
            <person name="Houbraken J."/>
            <person name="Oakley B."/>
            <person name="Pocsi I."/>
            <person name="Scazzocchio C."/>
            <person name="Seiboth B."/>
            <person name="vanKuyk P.A."/>
            <person name="Wortman J."/>
            <person name="Dyer P.S."/>
            <person name="Grigoriev I.V."/>
        </authorList>
    </citation>
    <scope>NUCLEOTIDE SEQUENCE [LARGE SCALE GENOMIC DNA]</scope>
    <source>
        <strain evidence="12">CBS 101740 / IMI 381727 / IBT 21946</strain>
    </source>
</reference>
<dbReference type="Proteomes" id="UP000184499">
    <property type="component" value="Unassembled WGS sequence"/>
</dbReference>
<dbReference type="SUPFAM" id="SSF51445">
    <property type="entry name" value="(Trans)glycosidases"/>
    <property type="match status" value="1"/>
</dbReference>
<feature type="domain" description="GH18" evidence="10">
    <location>
        <begin position="123"/>
        <end position="504"/>
    </location>
</feature>
<gene>
    <name evidence="11" type="ORF">ASPBRDRAFT_59848</name>
</gene>
<dbReference type="STRING" id="767769.A0A1L9U409"/>
<evidence type="ECO:0000256" key="6">
    <source>
        <dbReference type="ARBA" id="ARBA00023277"/>
    </source>
</evidence>
<dbReference type="SMART" id="SM00636">
    <property type="entry name" value="Glyco_18"/>
    <property type="match status" value="1"/>
</dbReference>
<dbReference type="Pfam" id="PF00704">
    <property type="entry name" value="Glyco_hydro_18"/>
    <property type="match status" value="1"/>
</dbReference>
<dbReference type="InterPro" id="IPR050314">
    <property type="entry name" value="Glycosyl_Hydrlase_18"/>
</dbReference>
<dbReference type="InterPro" id="IPR017853">
    <property type="entry name" value="GH"/>
</dbReference>
<dbReference type="EC" id="3.2.1.14" evidence="3"/>
<evidence type="ECO:0000256" key="8">
    <source>
        <dbReference type="ARBA" id="ARBA00023326"/>
    </source>
</evidence>
<evidence type="ECO:0000256" key="3">
    <source>
        <dbReference type="ARBA" id="ARBA00012729"/>
    </source>
</evidence>
<dbReference type="Gene3D" id="3.20.20.80">
    <property type="entry name" value="Glycosidases"/>
    <property type="match status" value="1"/>
</dbReference>
<dbReference type="CDD" id="cd00035">
    <property type="entry name" value="ChtBD1"/>
    <property type="match status" value="1"/>
</dbReference>
<dbReference type="OrthoDB" id="73875at2759"/>
<dbReference type="InterPro" id="IPR011583">
    <property type="entry name" value="Chitinase_II/V-like_cat"/>
</dbReference>
<organism evidence="11 12">
    <name type="scientific">Aspergillus brasiliensis (strain CBS 101740 / IMI 381727 / IBT 21946)</name>
    <dbReference type="NCBI Taxonomy" id="767769"/>
    <lineage>
        <taxon>Eukaryota</taxon>
        <taxon>Fungi</taxon>
        <taxon>Dikarya</taxon>
        <taxon>Ascomycota</taxon>
        <taxon>Pezizomycotina</taxon>
        <taxon>Eurotiomycetes</taxon>
        <taxon>Eurotiomycetidae</taxon>
        <taxon>Eurotiales</taxon>
        <taxon>Aspergillaceae</taxon>
        <taxon>Aspergillus</taxon>
        <taxon>Aspergillus subgen. Circumdati</taxon>
    </lineage>
</organism>
<name>A0A1L9U409_ASPBC</name>
<evidence type="ECO:0000256" key="7">
    <source>
        <dbReference type="ARBA" id="ARBA00023295"/>
    </source>
</evidence>
<evidence type="ECO:0000313" key="11">
    <source>
        <dbReference type="EMBL" id="OJJ66410.1"/>
    </source>
</evidence>
<evidence type="ECO:0000256" key="9">
    <source>
        <dbReference type="RuleBase" id="RU000489"/>
    </source>
</evidence>
<keyword evidence="5" id="KW-0146">Chitin degradation</keyword>
<dbReference type="PANTHER" id="PTHR11177">
    <property type="entry name" value="CHITINASE"/>
    <property type="match status" value="1"/>
</dbReference>
<keyword evidence="6" id="KW-0119">Carbohydrate metabolism</keyword>
<dbReference type="RefSeq" id="XP_067473660.1">
    <property type="nucleotide sequence ID" value="XM_067628121.1"/>
</dbReference>
<keyword evidence="12" id="KW-1185">Reference proteome</keyword>
<proteinExistence type="inferred from homology"/>
<accession>A0A1L9U409</accession>
<keyword evidence="4 9" id="KW-0378">Hydrolase</keyword>
<dbReference type="GO" id="GO:0008061">
    <property type="term" value="F:chitin binding"/>
    <property type="evidence" value="ECO:0007669"/>
    <property type="project" value="InterPro"/>
</dbReference>
<dbReference type="VEuPathDB" id="FungiDB:ASPBRDRAFT_59848"/>
<dbReference type="EMBL" id="KV878699">
    <property type="protein sequence ID" value="OJJ66410.1"/>
    <property type="molecule type" value="Genomic_DNA"/>
</dbReference>